<name>A0A9X7JJU4_9ACTN</name>
<keyword evidence="2" id="KW-0732">Signal</keyword>
<sequence>MRFFRPVLAAVAVAGCTLAFAVPAGAAGTAKADTARAGTARAGTARAGTAKGWFAWVGPKGAPFFVENPPDGRCLTMSQESQGAHNGTVLPATVYPQKECKGTPLHLPPGHHAPRNAPFASVKFGSH</sequence>
<gene>
    <name evidence="3" type="ORF">B7P34_30490</name>
</gene>
<dbReference type="AlphaFoldDB" id="A0A9X7JJU4"/>
<proteinExistence type="predicted"/>
<dbReference type="RefSeq" id="WP_106681423.1">
    <property type="nucleotide sequence ID" value="NZ_PXWG01000145.1"/>
</dbReference>
<feature type="signal peptide" evidence="2">
    <location>
        <begin position="1"/>
        <end position="26"/>
    </location>
</feature>
<dbReference type="OrthoDB" id="4229249at2"/>
<dbReference type="Proteomes" id="UP000242427">
    <property type="component" value="Unassembled WGS sequence"/>
</dbReference>
<keyword evidence="4" id="KW-1185">Reference proteome</keyword>
<accession>A0A9X7JJU4</accession>
<protein>
    <submittedName>
        <fullName evidence="3">Uncharacterized protein</fullName>
    </submittedName>
</protein>
<evidence type="ECO:0000256" key="2">
    <source>
        <dbReference type="SAM" id="SignalP"/>
    </source>
</evidence>
<dbReference type="EMBL" id="PXWG01000145">
    <property type="protein sequence ID" value="PSJ24990.1"/>
    <property type="molecule type" value="Genomic_DNA"/>
</dbReference>
<organism evidence="3 4">
    <name type="scientific">Streptosporangium nondiastaticum</name>
    <dbReference type="NCBI Taxonomy" id="35764"/>
    <lineage>
        <taxon>Bacteria</taxon>
        <taxon>Bacillati</taxon>
        <taxon>Actinomycetota</taxon>
        <taxon>Actinomycetes</taxon>
        <taxon>Streptosporangiales</taxon>
        <taxon>Streptosporangiaceae</taxon>
        <taxon>Streptosporangium</taxon>
    </lineage>
</organism>
<evidence type="ECO:0000256" key="1">
    <source>
        <dbReference type="SAM" id="MobiDB-lite"/>
    </source>
</evidence>
<feature type="region of interest" description="Disordered" evidence="1">
    <location>
        <begin position="100"/>
        <end position="127"/>
    </location>
</feature>
<reference evidence="3 4" key="1">
    <citation type="submission" date="2018-03" db="EMBL/GenBank/DDBJ databases">
        <title>Chitinolytic properties of Streptosporangium nondiastaticum TBG75A20.</title>
        <authorList>
            <person name="Gayathri V."/>
            <person name="Shiburaj S."/>
        </authorList>
    </citation>
    <scope>NUCLEOTIDE SEQUENCE [LARGE SCALE GENOMIC DNA]</scope>
    <source>
        <strain evidence="3 4">TBG75A20</strain>
    </source>
</reference>
<evidence type="ECO:0000313" key="4">
    <source>
        <dbReference type="Proteomes" id="UP000242427"/>
    </source>
</evidence>
<dbReference type="PROSITE" id="PS51257">
    <property type="entry name" value="PROKAR_LIPOPROTEIN"/>
    <property type="match status" value="1"/>
</dbReference>
<comment type="caution">
    <text evidence="3">The sequence shown here is derived from an EMBL/GenBank/DDBJ whole genome shotgun (WGS) entry which is preliminary data.</text>
</comment>
<feature type="chain" id="PRO_5040900842" evidence="2">
    <location>
        <begin position="27"/>
        <end position="127"/>
    </location>
</feature>
<evidence type="ECO:0000313" key="3">
    <source>
        <dbReference type="EMBL" id="PSJ24990.1"/>
    </source>
</evidence>